<dbReference type="EMBL" id="CM000780">
    <property type="protein sequence ID" value="AQK61342.1"/>
    <property type="molecule type" value="Genomic_DNA"/>
</dbReference>
<dbReference type="EMBL" id="CM000780">
    <property type="protein sequence ID" value="AQK61350.1"/>
    <property type="molecule type" value="Genomic_DNA"/>
</dbReference>
<reference evidence="2" key="1">
    <citation type="submission" date="2015-12" db="EMBL/GenBank/DDBJ databases">
        <title>Update maize B73 reference genome by single molecule sequencing technologies.</title>
        <authorList>
            <consortium name="Maize Genome Sequencing Project"/>
            <person name="Ware D."/>
        </authorList>
    </citation>
    <scope>NUCLEOTIDE SEQUENCE</scope>
    <source>
        <tissue evidence="2">Seedling</tissue>
    </source>
</reference>
<dbReference type="AlphaFoldDB" id="A0A1D6QVI0"/>
<feature type="compositionally biased region" description="Low complexity" evidence="1">
    <location>
        <begin position="44"/>
        <end position="57"/>
    </location>
</feature>
<dbReference type="EMBL" id="CM000780">
    <property type="protein sequence ID" value="AQK61347.1"/>
    <property type="molecule type" value="Genomic_DNA"/>
</dbReference>
<dbReference type="EMBL" id="CM000780">
    <property type="protein sequence ID" value="AQK61348.1"/>
    <property type="molecule type" value="Genomic_DNA"/>
</dbReference>
<feature type="region of interest" description="Disordered" evidence="1">
    <location>
        <begin position="1"/>
        <end position="75"/>
    </location>
</feature>
<proteinExistence type="predicted"/>
<feature type="compositionally biased region" description="Polar residues" evidence="1">
    <location>
        <begin position="66"/>
        <end position="75"/>
    </location>
</feature>
<sequence>MRSSVCERSLIIESDDDDDDHPQSRSSAAARSRRRHHQQEEDSAAGSDSHSGSSSSSCGTPRGPATDSSYTQQWPQSYRQSIDILSGVQSPNLSFLGNGNPNSKQIVQLFSG</sequence>
<accession>A0A1D6QVI0</accession>
<organism evidence="2">
    <name type="scientific">Zea mays</name>
    <name type="common">Maize</name>
    <dbReference type="NCBI Taxonomy" id="4577"/>
    <lineage>
        <taxon>Eukaryota</taxon>
        <taxon>Viridiplantae</taxon>
        <taxon>Streptophyta</taxon>
        <taxon>Embryophyta</taxon>
        <taxon>Tracheophyta</taxon>
        <taxon>Spermatophyta</taxon>
        <taxon>Magnoliopsida</taxon>
        <taxon>Liliopsida</taxon>
        <taxon>Poales</taxon>
        <taxon>Poaceae</taxon>
        <taxon>PACMAD clade</taxon>
        <taxon>Panicoideae</taxon>
        <taxon>Andropogonodae</taxon>
        <taxon>Andropogoneae</taxon>
        <taxon>Tripsacinae</taxon>
        <taxon>Zea</taxon>
    </lineage>
</organism>
<evidence type="ECO:0000256" key="1">
    <source>
        <dbReference type="SAM" id="MobiDB-lite"/>
    </source>
</evidence>
<gene>
    <name evidence="2" type="ORF">ZEAMMB73_Zm00001d054110</name>
</gene>
<dbReference type="EMBL" id="CM000780">
    <property type="protein sequence ID" value="AQK61356.1"/>
    <property type="molecule type" value="Genomic_DNA"/>
</dbReference>
<evidence type="ECO:0000313" key="2">
    <source>
        <dbReference type="EMBL" id="AQK61350.1"/>
    </source>
</evidence>
<name>A0A1D6QVI0_MAIZE</name>
<protein>
    <submittedName>
        <fullName evidence="2">Ankyrin repeat family protein</fullName>
    </submittedName>
</protein>
<dbReference type="EMBL" id="CM000780">
    <property type="protein sequence ID" value="AQK61352.1"/>
    <property type="molecule type" value="Genomic_DNA"/>
</dbReference>